<reference evidence="2" key="1">
    <citation type="submission" date="2016-10" db="EMBL/GenBank/DDBJ databases">
        <title>Sequence of Gallionella enrichment culture.</title>
        <authorList>
            <person name="Poehlein A."/>
            <person name="Muehling M."/>
            <person name="Daniel R."/>
        </authorList>
    </citation>
    <scope>NUCLEOTIDE SEQUENCE</scope>
</reference>
<protein>
    <submittedName>
        <fullName evidence="2">Uncharacterized protein</fullName>
    </submittedName>
</protein>
<dbReference type="AlphaFoldDB" id="A0A1J5RG00"/>
<proteinExistence type="predicted"/>
<name>A0A1J5RG00_9ZZZZ</name>
<sequence length="57" mass="6058">MAMKRAHVGEAPGWVADEACRRRFFPGPGGADAYQGLSALPPTSPGFDGPDDEEDRP</sequence>
<dbReference type="EMBL" id="MLJW01000174">
    <property type="protein sequence ID" value="OIQ95040.1"/>
    <property type="molecule type" value="Genomic_DNA"/>
</dbReference>
<organism evidence="2">
    <name type="scientific">mine drainage metagenome</name>
    <dbReference type="NCBI Taxonomy" id="410659"/>
    <lineage>
        <taxon>unclassified sequences</taxon>
        <taxon>metagenomes</taxon>
        <taxon>ecological metagenomes</taxon>
    </lineage>
</organism>
<feature type="region of interest" description="Disordered" evidence="1">
    <location>
        <begin position="26"/>
        <end position="57"/>
    </location>
</feature>
<gene>
    <name evidence="2" type="ORF">GALL_229640</name>
</gene>
<evidence type="ECO:0000256" key="1">
    <source>
        <dbReference type="SAM" id="MobiDB-lite"/>
    </source>
</evidence>
<comment type="caution">
    <text evidence="2">The sequence shown here is derived from an EMBL/GenBank/DDBJ whole genome shotgun (WGS) entry which is preliminary data.</text>
</comment>
<accession>A0A1J5RG00</accession>
<evidence type="ECO:0000313" key="2">
    <source>
        <dbReference type="EMBL" id="OIQ95040.1"/>
    </source>
</evidence>